<dbReference type="InParanoid" id="A0A061EX79"/>
<gene>
    <name evidence="1" type="ORF">TCM_024368</name>
</gene>
<evidence type="ECO:0000313" key="1">
    <source>
        <dbReference type="EMBL" id="EOY09032.1"/>
    </source>
</evidence>
<reference evidence="1 2" key="1">
    <citation type="journal article" date="2013" name="Genome Biol.">
        <title>The genome sequence of the most widely cultivated cacao type and its use to identify candidate genes regulating pod color.</title>
        <authorList>
            <person name="Motamayor J.C."/>
            <person name="Mockaitis K."/>
            <person name="Schmutz J."/>
            <person name="Haiminen N."/>
            <person name="Iii D.L."/>
            <person name="Cornejo O."/>
            <person name="Findley S.D."/>
            <person name="Zheng P."/>
            <person name="Utro F."/>
            <person name="Royaert S."/>
            <person name="Saski C."/>
            <person name="Jenkins J."/>
            <person name="Podicheti R."/>
            <person name="Zhao M."/>
            <person name="Scheffler B.E."/>
            <person name="Stack J.C."/>
            <person name="Feltus F.A."/>
            <person name="Mustiga G.M."/>
            <person name="Amores F."/>
            <person name="Phillips W."/>
            <person name="Marelli J.P."/>
            <person name="May G.D."/>
            <person name="Shapiro H."/>
            <person name="Ma J."/>
            <person name="Bustamante C.D."/>
            <person name="Schnell R.J."/>
            <person name="Main D."/>
            <person name="Gilbert D."/>
            <person name="Parida L."/>
            <person name="Kuhn D.N."/>
        </authorList>
    </citation>
    <scope>NUCLEOTIDE SEQUENCE [LARGE SCALE GENOMIC DNA]</scope>
    <source>
        <strain evidence="2">cv. Matina 1-6</strain>
    </source>
</reference>
<protein>
    <submittedName>
        <fullName evidence="1">H0502G05.11 protein, putative</fullName>
    </submittedName>
</protein>
<sequence>MQVLEENNKWMMEIITQFASSIATASQPPPMLIKNVANVVNNNENKGNGESTPDPLLNTTNPSVIGNLVMIAYSTSIQSLVTKKELEKMLDQKNKSLNFLEFDLKLLYLVEVATKPYLKDYANSKFKPFNGKTSNA</sequence>
<dbReference type="HOGENOM" id="CLU_115620_0_0_1"/>
<accession>A0A061EX79</accession>
<dbReference type="EMBL" id="CM001883">
    <property type="protein sequence ID" value="EOY09032.1"/>
    <property type="molecule type" value="Genomic_DNA"/>
</dbReference>
<organism evidence="1 2">
    <name type="scientific">Theobroma cacao</name>
    <name type="common">Cacao</name>
    <name type="synonym">Cocoa</name>
    <dbReference type="NCBI Taxonomy" id="3641"/>
    <lineage>
        <taxon>Eukaryota</taxon>
        <taxon>Viridiplantae</taxon>
        <taxon>Streptophyta</taxon>
        <taxon>Embryophyta</taxon>
        <taxon>Tracheophyta</taxon>
        <taxon>Spermatophyta</taxon>
        <taxon>Magnoliopsida</taxon>
        <taxon>eudicotyledons</taxon>
        <taxon>Gunneridae</taxon>
        <taxon>Pentapetalae</taxon>
        <taxon>rosids</taxon>
        <taxon>malvids</taxon>
        <taxon>Malvales</taxon>
        <taxon>Malvaceae</taxon>
        <taxon>Byttnerioideae</taxon>
        <taxon>Theobroma</taxon>
    </lineage>
</organism>
<dbReference type="Gramene" id="EOY09032">
    <property type="protein sequence ID" value="EOY09032"/>
    <property type="gene ID" value="TCM_024368"/>
</dbReference>
<dbReference type="eggNOG" id="ENOG502SX2M">
    <property type="taxonomic scope" value="Eukaryota"/>
</dbReference>
<keyword evidence="2" id="KW-1185">Reference proteome</keyword>
<dbReference type="AlphaFoldDB" id="A0A061EX79"/>
<proteinExistence type="predicted"/>
<name>A0A061EX79_THECC</name>
<dbReference type="Proteomes" id="UP000026915">
    <property type="component" value="Chromosome 5"/>
</dbReference>
<evidence type="ECO:0000313" key="2">
    <source>
        <dbReference type="Proteomes" id="UP000026915"/>
    </source>
</evidence>